<dbReference type="InterPro" id="IPR016747">
    <property type="entry name" value="Phosphotransbutyrylase"/>
</dbReference>
<feature type="domain" description="VanZ-like" evidence="2">
    <location>
        <begin position="10"/>
        <end position="152"/>
    </location>
</feature>
<dbReference type="Pfam" id="PF04892">
    <property type="entry name" value="VanZ"/>
    <property type="match status" value="1"/>
</dbReference>
<evidence type="ECO:0000256" key="1">
    <source>
        <dbReference type="SAM" id="Phobius"/>
    </source>
</evidence>
<dbReference type="EMBL" id="SKFG01000027">
    <property type="protein sequence ID" value="TCZ74232.1"/>
    <property type="molecule type" value="Genomic_DNA"/>
</dbReference>
<feature type="transmembrane region" description="Helical" evidence="1">
    <location>
        <begin position="6"/>
        <end position="25"/>
    </location>
</feature>
<protein>
    <submittedName>
        <fullName evidence="3">VanZ family protein</fullName>
    </submittedName>
</protein>
<reference evidence="3 4" key="1">
    <citation type="submission" date="2019-03" db="EMBL/GenBank/DDBJ databases">
        <authorList>
            <person name="Kim M.K.M."/>
        </authorList>
    </citation>
    <scope>NUCLEOTIDE SEQUENCE [LARGE SCALE GENOMIC DNA]</scope>
    <source>
        <strain evidence="3 4">18JY21-1</strain>
    </source>
</reference>
<dbReference type="RefSeq" id="WP_132419800.1">
    <property type="nucleotide sequence ID" value="NZ_SKFG01000027.1"/>
</dbReference>
<evidence type="ECO:0000313" key="4">
    <source>
        <dbReference type="Proteomes" id="UP000295418"/>
    </source>
</evidence>
<comment type="caution">
    <text evidence="3">The sequence shown here is derived from an EMBL/GenBank/DDBJ whole genome shotgun (WGS) entry which is preliminary data.</text>
</comment>
<dbReference type="OrthoDB" id="291892at2"/>
<evidence type="ECO:0000313" key="3">
    <source>
        <dbReference type="EMBL" id="TCZ74232.1"/>
    </source>
</evidence>
<feature type="transmembrane region" description="Helical" evidence="1">
    <location>
        <begin position="138"/>
        <end position="157"/>
    </location>
</feature>
<dbReference type="NCBIfam" id="NF037970">
    <property type="entry name" value="vanZ_1"/>
    <property type="match status" value="1"/>
</dbReference>
<sequence length="163" mass="18961">MKNRRYWIWLALTVIWMVIIFVKSAEPYSQQDLRPRLAEWISEEQLSSVLPNLEFHYDGELITYHLPYDMLEFMIRKMGHMFEFALLAQLSLLTLRAKHVNRGAAITIAALFTCLYAISDEWHQTFIVGRTGHAIDVVVDSIGILLVVICYVAYIGLRSNKKR</sequence>
<organism evidence="3 4">
    <name type="scientific">Paenibacillus albiflavus</name>
    <dbReference type="NCBI Taxonomy" id="2545760"/>
    <lineage>
        <taxon>Bacteria</taxon>
        <taxon>Bacillati</taxon>
        <taxon>Bacillota</taxon>
        <taxon>Bacilli</taxon>
        <taxon>Bacillales</taxon>
        <taxon>Paenibacillaceae</taxon>
        <taxon>Paenibacillus</taxon>
    </lineage>
</organism>
<keyword evidence="1" id="KW-0812">Transmembrane</keyword>
<keyword evidence="1" id="KW-1133">Transmembrane helix</keyword>
<dbReference type="PIRSF" id="PIRSF019083">
    <property type="entry name" value="UCP019083_VanZ"/>
    <property type="match status" value="1"/>
</dbReference>
<evidence type="ECO:0000259" key="2">
    <source>
        <dbReference type="Pfam" id="PF04892"/>
    </source>
</evidence>
<keyword evidence="4" id="KW-1185">Reference proteome</keyword>
<proteinExistence type="predicted"/>
<dbReference type="InterPro" id="IPR006976">
    <property type="entry name" value="VanZ-like"/>
</dbReference>
<name>A0A4V2WN57_9BACL</name>
<keyword evidence="1" id="KW-0472">Membrane</keyword>
<dbReference type="AlphaFoldDB" id="A0A4V2WN57"/>
<feature type="transmembrane region" description="Helical" evidence="1">
    <location>
        <begin position="100"/>
        <end position="118"/>
    </location>
</feature>
<gene>
    <name evidence="3" type="ORF">E0485_19795</name>
</gene>
<dbReference type="Proteomes" id="UP000295418">
    <property type="component" value="Unassembled WGS sequence"/>
</dbReference>
<accession>A0A4V2WN57</accession>